<dbReference type="PANTHER" id="PTHR20858">
    <property type="entry name" value="PHOSPHOMETHYLPYRIMIDINE KINASE"/>
    <property type="match status" value="1"/>
</dbReference>
<evidence type="ECO:0000256" key="6">
    <source>
        <dbReference type="ARBA" id="ARBA00022840"/>
    </source>
</evidence>
<dbReference type="EC" id="2.7.1.49" evidence="2"/>
<dbReference type="NCBIfam" id="TIGR00097">
    <property type="entry name" value="HMP-P_kinase"/>
    <property type="match status" value="1"/>
</dbReference>
<dbReference type="UniPathway" id="UPA00060">
    <property type="reaction ID" value="UER00138"/>
</dbReference>
<name>A0A269XZ55_9PROT</name>
<dbReference type="GO" id="GO:0009229">
    <property type="term" value="P:thiamine diphosphate biosynthetic process"/>
    <property type="evidence" value="ECO:0007669"/>
    <property type="project" value="UniProtKB-UniPathway"/>
</dbReference>
<feature type="region of interest" description="Disordered" evidence="7">
    <location>
        <begin position="1"/>
        <end position="22"/>
    </location>
</feature>
<feature type="domain" description="Pyridoxamine kinase/Phosphomethylpyrimidine kinase" evidence="8">
    <location>
        <begin position="18"/>
        <end position="265"/>
    </location>
</feature>
<evidence type="ECO:0000256" key="4">
    <source>
        <dbReference type="ARBA" id="ARBA00022741"/>
    </source>
</evidence>
<dbReference type="AlphaFoldDB" id="A0A269XZ55"/>
<dbReference type="InterPro" id="IPR004399">
    <property type="entry name" value="HMP/HMP-P_kinase_dom"/>
</dbReference>
<evidence type="ECO:0000256" key="5">
    <source>
        <dbReference type="ARBA" id="ARBA00022777"/>
    </source>
</evidence>
<reference evidence="9 10" key="1">
    <citation type="submission" date="2017-04" db="EMBL/GenBank/DDBJ databases">
        <title>Kefir bacterial isolates.</title>
        <authorList>
            <person name="Kim Y."/>
            <person name="Blasche S."/>
            <person name="Patil K.R."/>
        </authorList>
    </citation>
    <scope>NUCLEOTIDE SEQUENCE [LARGE SCALE GENOMIC DNA]</scope>
    <source>
        <strain evidence="9 10">KR</strain>
    </source>
</reference>
<dbReference type="Pfam" id="PF08543">
    <property type="entry name" value="Phos_pyr_kin"/>
    <property type="match status" value="1"/>
</dbReference>
<evidence type="ECO:0000256" key="2">
    <source>
        <dbReference type="ARBA" id="ARBA00012135"/>
    </source>
</evidence>
<evidence type="ECO:0000256" key="1">
    <source>
        <dbReference type="ARBA" id="ARBA00004948"/>
    </source>
</evidence>
<dbReference type="FunFam" id="3.40.1190.20:FF:000003">
    <property type="entry name" value="Phosphomethylpyrimidine kinase ThiD"/>
    <property type="match status" value="1"/>
</dbReference>
<evidence type="ECO:0000256" key="7">
    <source>
        <dbReference type="SAM" id="MobiDB-lite"/>
    </source>
</evidence>
<protein>
    <recommendedName>
        <fullName evidence="2">hydroxymethylpyrimidine kinase</fullName>
        <ecNumber evidence="2">2.7.1.49</ecNumber>
    </recommendedName>
</protein>
<keyword evidence="5 9" id="KW-0418">Kinase</keyword>
<dbReference type="InterPro" id="IPR029056">
    <property type="entry name" value="Ribokinase-like"/>
</dbReference>
<dbReference type="CDD" id="cd01169">
    <property type="entry name" value="HMPP_kinase"/>
    <property type="match status" value="1"/>
</dbReference>
<evidence type="ECO:0000313" key="9">
    <source>
        <dbReference type="EMBL" id="PAK78535.1"/>
    </source>
</evidence>
<evidence type="ECO:0000259" key="8">
    <source>
        <dbReference type="Pfam" id="PF08543"/>
    </source>
</evidence>
<keyword evidence="10" id="KW-1185">Reference proteome</keyword>
<comment type="pathway">
    <text evidence="1">Cofactor biosynthesis; thiamine diphosphate biosynthesis.</text>
</comment>
<dbReference type="GO" id="GO:0005524">
    <property type="term" value="F:ATP binding"/>
    <property type="evidence" value="ECO:0007669"/>
    <property type="project" value="UniProtKB-KW"/>
</dbReference>
<dbReference type="GO" id="GO:0009228">
    <property type="term" value="P:thiamine biosynthetic process"/>
    <property type="evidence" value="ECO:0007669"/>
    <property type="project" value="InterPro"/>
</dbReference>
<dbReference type="EMBL" id="NCXK01000004">
    <property type="protein sequence ID" value="PAK78535.1"/>
    <property type="molecule type" value="Genomic_DNA"/>
</dbReference>
<organism evidence="9 10">
    <name type="scientific">Acetobacter fabarum</name>
    <dbReference type="NCBI Taxonomy" id="483199"/>
    <lineage>
        <taxon>Bacteria</taxon>
        <taxon>Pseudomonadati</taxon>
        <taxon>Pseudomonadota</taxon>
        <taxon>Alphaproteobacteria</taxon>
        <taxon>Acetobacterales</taxon>
        <taxon>Acetobacteraceae</taxon>
        <taxon>Acetobacter</taxon>
    </lineage>
</organism>
<dbReference type="PANTHER" id="PTHR20858:SF17">
    <property type="entry name" value="HYDROXYMETHYLPYRIMIDINE_PHOSPHOMETHYLPYRIMIDINE KINASE THI20-RELATED"/>
    <property type="match status" value="1"/>
</dbReference>
<sequence>MTHPAPQRPRVLSIAGSDSGGGAGIQADIKTITALGGYAMTALTALTAQNTQGVQDILPVPPQFIRDQIRCVVDDLGVDAIKTGMLGGGVQTQAVAAEIARTRHNTPDLVVVVDPVMVAKGGAALLAEDALTCLRTTLLPLATLITPNLPEAEKLTGLTIHTVEDMKAAALWLHQHTGAAVLLKGGHLAGEALVDVLLDGAGTREFVGQRIATRHTHGTGCTLASALATTLAQGLAMPDAVRQSCLYVHDAIEQAPELGRGAGPLWHAHAWYPATRS</sequence>
<dbReference type="Proteomes" id="UP000216151">
    <property type="component" value="Unassembled WGS sequence"/>
</dbReference>
<gene>
    <name evidence="9" type="ORF">B8X00_05370</name>
</gene>
<dbReference type="GO" id="GO:0008902">
    <property type="term" value="F:hydroxymethylpyrimidine kinase activity"/>
    <property type="evidence" value="ECO:0007669"/>
    <property type="project" value="UniProtKB-EC"/>
</dbReference>
<dbReference type="GO" id="GO:0008972">
    <property type="term" value="F:phosphomethylpyrimidine kinase activity"/>
    <property type="evidence" value="ECO:0007669"/>
    <property type="project" value="InterPro"/>
</dbReference>
<dbReference type="RefSeq" id="WP_095349472.1">
    <property type="nucleotide sequence ID" value="NZ_NCXK01000004.1"/>
</dbReference>
<dbReference type="SUPFAM" id="SSF53613">
    <property type="entry name" value="Ribokinase-like"/>
    <property type="match status" value="1"/>
</dbReference>
<evidence type="ECO:0000256" key="3">
    <source>
        <dbReference type="ARBA" id="ARBA00022679"/>
    </source>
</evidence>
<evidence type="ECO:0000313" key="10">
    <source>
        <dbReference type="Proteomes" id="UP000216151"/>
    </source>
</evidence>
<dbReference type="Gene3D" id="3.40.1190.20">
    <property type="match status" value="1"/>
</dbReference>
<comment type="caution">
    <text evidence="9">The sequence shown here is derived from an EMBL/GenBank/DDBJ whole genome shotgun (WGS) entry which is preliminary data.</text>
</comment>
<keyword evidence="6" id="KW-0067">ATP-binding</keyword>
<dbReference type="GO" id="GO:0005829">
    <property type="term" value="C:cytosol"/>
    <property type="evidence" value="ECO:0007669"/>
    <property type="project" value="TreeGrafter"/>
</dbReference>
<keyword evidence="3" id="KW-0808">Transferase</keyword>
<dbReference type="InterPro" id="IPR013749">
    <property type="entry name" value="PM/HMP-P_kinase-1"/>
</dbReference>
<keyword evidence="4" id="KW-0547">Nucleotide-binding</keyword>
<dbReference type="OrthoDB" id="9810880at2"/>
<accession>A0A269XZ55</accession>
<proteinExistence type="predicted"/>